<dbReference type="EC" id="4.2.1.134" evidence="4 16"/>
<evidence type="ECO:0000256" key="13">
    <source>
        <dbReference type="ARBA" id="ARBA00023160"/>
    </source>
</evidence>
<dbReference type="GO" id="GO:0005789">
    <property type="term" value="C:endoplasmic reticulum membrane"/>
    <property type="evidence" value="ECO:0007669"/>
    <property type="project" value="UniProtKB-SubCell"/>
</dbReference>
<protein>
    <recommendedName>
        <fullName evidence="4 16">Very-long-chain (3R)-3-hydroxyacyl-CoA dehydratase</fullName>
        <ecNumber evidence="4 16">4.2.1.134</ecNumber>
    </recommendedName>
</protein>
<comment type="pathway">
    <text evidence="2 16">Lipid metabolism; fatty acid biosynthesis.</text>
</comment>
<keyword evidence="10" id="KW-0175">Coiled coil</keyword>
<accession>A0A553P467</accession>
<evidence type="ECO:0000256" key="5">
    <source>
        <dbReference type="ARBA" id="ARBA00022516"/>
    </source>
</evidence>
<dbReference type="PANTHER" id="PTHR11035">
    <property type="entry name" value="VERY-LONG-CHAIN (3R)-3-HYDROXYACYL-COA DEHYDRATASE"/>
    <property type="match status" value="1"/>
</dbReference>
<dbReference type="OrthoDB" id="2157530at2759"/>
<dbReference type="FunFam" id="2.60.40.790:FF:000013">
    <property type="entry name" value="Very-long-chain (3R)-3-hydroxyacyl-CoA dehydratase"/>
    <property type="match status" value="1"/>
</dbReference>
<dbReference type="PANTHER" id="PTHR11035:SF35">
    <property type="entry name" value="VERY-LONG-CHAIN (3R)-3-HYDROXYACYL-COA DEHYDRATASE"/>
    <property type="match status" value="1"/>
</dbReference>
<keyword evidence="13 16" id="KW-0275">Fatty acid biosynthesis</keyword>
<dbReference type="PROSITE" id="PS51203">
    <property type="entry name" value="CS"/>
    <property type="match status" value="1"/>
</dbReference>
<evidence type="ECO:0000256" key="14">
    <source>
        <dbReference type="ARBA" id="ARBA00023239"/>
    </source>
</evidence>
<comment type="function">
    <text evidence="16">Catalyzes the third of the four reactions of the long-chain fatty acids elongation cycle. This endoplasmic reticulum-bound enzymatic process, allows the addition of two carbons to the chain of long- and very long-chain fatty acids/VLCFAs per cycle. This enzyme catalyzes the dehydration of the 3-hydroxyacyl-CoA intermediate into trans-2,3-enoyl-CoA, within each cycle of fatty acid elongation. Thereby, it participates to the production of VLCFAs of different chain lengths that are involved in multiple biological processes as precursors of membrane lipids and lipid mediators.</text>
</comment>
<evidence type="ECO:0000256" key="7">
    <source>
        <dbReference type="ARBA" id="ARBA00022824"/>
    </source>
</evidence>
<keyword evidence="9 16" id="KW-1133">Transmembrane helix</keyword>
<organism evidence="18 19">
    <name type="scientific">Tigriopus californicus</name>
    <name type="common">Marine copepod</name>
    <dbReference type="NCBI Taxonomy" id="6832"/>
    <lineage>
        <taxon>Eukaryota</taxon>
        <taxon>Metazoa</taxon>
        <taxon>Ecdysozoa</taxon>
        <taxon>Arthropoda</taxon>
        <taxon>Crustacea</taxon>
        <taxon>Multicrustacea</taxon>
        <taxon>Hexanauplia</taxon>
        <taxon>Copepoda</taxon>
        <taxon>Harpacticoida</taxon>
        <taxon>Harpacticidae</taxon>
        <taxon>Tigriopus</taxon>
    </lineage>
</organism>
<dbReference type="Pfam" id="PF04969">
    <property type="entry name" value="CS"/>
    <property type="match status" value="1"/>
</dbReference>
<feature type="transmembrane region" description="Helical" evidence="16">
    <location>
        <begin position="329"/>
        <end position="352"/>
    </location>
</feature>
<evidence type="ECO:0000256" key="12">
    <source>
        <dbReference type="ARBA" id="ARBA00023136"/>
    </source>
</evidence>
<keyword evidence="19" id="KW-1185">Reference proteome</keyword>
<comment type="subcellular location">
    <subcellularLocation>
        <location evidence="1 16">Endoplasmic reticulum membrane</location>
        <topology evidence="1 16">Multi-pass membrane protein</topology>
    </subcellularLocation>
</comment>
<comment type="similarity">
    <text evidence="3 16">Belongs to the very long-chain fatty acids dehydratase HACD family.</text>
</comment>
<dbReference type="STRING" id="6832.A0A553P467"/>
<evidence type="ECO:0000259" key="17">
    <source>
        <dbReference type="PROSITE" id="PS51203"/>
    </source>
</evidence>
<dbReference type="GO" id="GO:0030497">
    <property type="term" value="P:fatty acid elongation"/>
    <property type="evidence" value="ECO:0007669"/>
    <property type="project" value="TreeGrafter"/>
</dbReference>
<keyword evidence="6 16" id="KW-0812">Transmembrane</keyword>
<comment type="caution">
    <text evidence="18">The sequence shown here is derived from an EMBL/GenBank/DDBJ whole genome shotgun (WGS) entry which is preliminary data.</text>
</comment>
<evidence type="ECO:0000256" key="9">
    <source>
        <dbReference type="ARBA" id="ARBA00022989"/>
    </source>
</evidence>
<feature type="domain" description="CS" evidence="17">
    <location>
        <begin position="2"/>
        <end position="94"/>
    </location>
</feature>
<comment type="similarity">
    <text evidence="15">Belongs to the p23/wos2 family.</text>
</comment>
<name>A0A553P467_TIGCA</name>
<dbReference type="SUPFAM" id="SSF49764">
    <property type="entry name" value="HSP20-like chaperones"/>
    <property type="match status" value="1"/>
</dbReference>
<dbReference type="EMBL" id="VCGU01000008">
    <property type="protein sequence ID" value="TRY72479.1"/>
    <property type="molecule type" value="Genomic_DNA"/>
</dbReference>
<dbReference type="InterPro" id="IPR008978">
    <property type="entry name" value="HSP20-like_chaperone"/>
</dbReference>
<evidence type="ECO:0000256" key="16">
    <source>
        <dbReference type="RuleBase" id="RU363109"/>
    </source>
</evidence>
<evidence type="ECO:0000313" key="18">
    <source>
        <dbReference type="EMBL" id="TRY72479.1"/>
    </source>
</evidence>
<dbReference type="InterPro" id="IPR007052">
    <property type="entry name" value="CS_dom"/>
</dbReference>
<comment type="catalytic activity">
    <reaction evidence="16">
        <text>a very-long-chain (3R)-3-hydroxyacyl-CoA = a very-long-chain (2E)-enoyl-CoA + H2O</text>
        <dbReference type="Rhea" id="RHEA:45812"/>
        <dbReference type="ChEBI" id="CHEBI:15377"/>
        <dbReference type="ChEBI" id="CHEBI:83728"/>
        <dbReference type="ChEBI" id="CHEBI:85440"/>
        <dbReference type="EC" id="4.2.1.134"/>
    </reaction>
</comment>
<comment type="caution">
    <text evidence="16">Lacks conserved residue(s) required for the propagation of feature annotation.</text>
</comment>
<dbReference type="UniPathway" id="UPA00094"/>
<evidence type="ECO:0000256" key="8">
    <source>
        <dbReference type="ARBA" id="ARBA00022832"/>
    </source>
</evidence>
<evidence type="ECO:0000256" key="6">
    <source>
        <dbReference type="ARBA" id="ARBA00022692"/>
    </source>
</evidence>
<dbReference type="Gene3D" id="2.60.40.790">
    <property type="match status" value="1"/>
</dbReference>
<evidence type="ECO:0000256" key="2">
    <source>
        <dbReference type="ARBA" id="ARBA00005194"/>
    </source>
</evidence>
<dbReference type="Proteomes" id="UP000318571">
    <property type="component" value="Chromosome 7"/>
</dbReference>
<gene>
    <name evidence="18" type="ORF">TCAL_01048</name>
</gene>
<keyword evidence="11 16" id="KW-0443">Lipid metabolism</keyword>
<keyword evidence="7 16" id="KW-0256">Endoplasmic reticulum</keyword>
<proteinExistence type="inferred from homology"/>
<dbReference type="OMA" id="SYLVMSH"/>
<keyword evidence="5 16" id="KW-0444">Lipid biosynthesis</keyword>
<evidence type="ECO:0000256" key="15">
    <source>
        <dbReference type="ARBA" id="ARBA00025733"/>
    </source>
</evidence>
<reference evidence="18 19" key="1">
    <citation type="journal article" date="2018" name="Nat. Ecol. Evol.">
        <title>Genomic signatures of mitonuclear coevolution across populations of Tigriopus californicus.</title>
        <authorList>
            <person name="Barreto F.S."/>
            <person name="Watson E.T."/>
            <person name="Lima T.G."/>
            <person name="Willett C.S."/>
            <person name="Edmands S."/>
            <person name="Li W."/>
            <person name="Burton R.S."/>
        </authorList>
    </citation>
    <scope>NUCLEOTIDE SEQUENCE [LARGE SCALE GENOMIC DNA]</scope>
    <source>
        <strain evidence="18 19">San Diego</strain>
    </source>
</reference>
<evidence type="ECO:0000256" key="1">
    <source>
        <dbReference type="ARBA" id="ARBA00004477"/>
    </source>
</evidence>
<keyword evidence="14 16" id="KW-0456">Lyase</keyword>
<feature type="transmembrane region" description="Helical" evidence="16">
    <location>
        <begin position="255"/>
        <end position="275"/>
    </location>
</feature>
<dbReference type="AlphaFoldDB" id="A0A553P467"/>
<evidence type="ECO:0000256" key="3">
    <source>
        <dbReference type="ARBA" id="ARBA00007811"/>
    </source>
</evidence>
<dbReference type="GO" id="GO:0042761">
    <property type="term" value="P:very long-chain fatty acid biosynthetic process"/>
    <property type="evidence" value="ECO:0007669"/>
    <property type="project" value="TreeGrafter"/>
</dbReference>
<evidence type="ECO:0000313" key="19">
    <source>
        <dbReference type="Proteomes" id="UP000318571"/>
    </source>
</evidence>
<dbReference type="CDD" id="cd06465">
    <property type="entry name" value="p23_hB-ind1_like"/>
    <property type="match status" value="1"/>
</dbReference>
<dbReference type="InterPro" id="IPR007482">
    <property type="entry name" value="Tyr_Pase-like_PTPLA"/>
</dbReference>
<evidence type="ECO:0000256" key="11">
    <source>
        <dbReference type="ARBA" id="ARBA00023098"/>
    </source>
</evidence>
<dbReference type="GO" id="GO:0102158">
    <property type="term" value="F:very-long-chain (3R)-3-hydroxyacyl-CoA dehydratase activity"/>
    <property type="evidence" value="ECO:0007669"/>
    <property type="project" value="UniProtKB-EC"/>
</dbReference>
<dbReference type="GO" id="GO:0030148">
    <property type="term" value="P:sphingolipid biosynthetic process"/>
    <property type="evidence" value="ECO:0007669"/>
    <property type="project" value="TreeGrafter"/>
</dbReference>
<evidence type="ECO:0000256" key="4">
    <source>
        <dbReference type="ARBA" id="ARBA00013122"/>
    </source>
</evidence>
<keyword evidence="8 16" id="KW-0276">Fatty acid metabolism</keyword>
<dbReference type="Pfam" id="PF04387">
    <property type="entry name" value="PTPLA"/>
    <property type="match status" value="1"/>
</dbReference>
<sequence length="384" mass="46507">MSPSPFVYWAQNESHIFLRVDLKHVQKHQLNIAEEEIEFTGYGIGAQGSSEVEYHFLIEFFLPVNREESTYLIKDREITIHIQKKEPDWWPRLLYTQQKLSWLKIDFDRWTSREEEEDDTETEEPGMSTQDLIKNRYPEVYEKLQKEELGFISESRRKIYLFCYNLFMLCGFVYVFLIMNLRYARHGDEFIPETYKSVGNVMKMLHLFMILEVMHPMFGYTKGSIYEAFLQVFGRNFVLFALIEAEPRMQEKPAVFYLFMVYTTIEIVRYPYYMLRVYDLEFGILTWLRYTAWIPLYPAGFVCEGVIILRNIPYFEETEKFSVALPNAWNIAFHFPTVLRIYLLLFFFPMLYTMMNHMYHLRCKKLKIRQHVKNRRKKDDDFEE</sequence>
<feature type="transmembrane region" description="Helical" evidence="16">
    <location>
        <begin position="287"/>
        <end position="309"/>
    </location>
</feature>
<keyword evidence="12 16" id="KW-0472">Membrane</keyword>
<feature type="transmembrane region" description="Helical" evidence="16">
    <location>
        <begin position="159"/>
        <end position="181"/>
    </location>
</feature>
<evidence type="ECO:0000256" key="10">
    <source>
        <dbReference type="ARBA" id="ARBA00023054"/>
    </source>
</evidence>